<dbReference type="InterPro" id="IPR007795">
    <property type="entry name" value="T7SS_EccB"/>
</dbReference>
<comment type="subcellular location">
    <subcellularLocation>
        <location evidence="1">Cell membrane</location>
        <topology evidence="1">Single-pass membrane protein</topology>
    </subcellularLocation>
</comment>
<keyword evidence="7" id="KW-0067">ATP-binding</keyword>
<evidence type="ECO:0000256" key="2">
    <source>
        <dbReference type="ARBA" id="ARBA00008149"/>
    </source>
</evidence>
<dbReference type="GO" id="GO:0005576">
    <property type="term" value="C:extracellular region"/>
    <property type="evidence" value="ECO:0007669"/>
    <property type="project" value="TreeGrafter"/>
</dbReference>
<evidence type="ECO:0000256" key="9">
    <source>
        <dbReference type="ARBA" id="ARBA00023136"/>
    </source>
</evidence>
<evidence type="ECO:0000313" key="12">
    <source>
        <dbReference type="Proteomes" id="UP000655287"/>
    </source>
</evidence>
<proteinExistence type="inferred from homology"/>
<dbReference type="EMBL" id="BOOU01000046">
    <property type="protein sequence ID" value="GII78337.1"/>
    <property type="molecule type" value="Genomic_DNA"/>
</dbReference>
<evidence type="ECO:0000256" key="3">
    <source>
        <dbReference type="ARBA" id="ARBA00022475"/>
    </source>
</evidence>
<accession>A0A919R719</accession>
<dbReference type="NCBIfam" id="TIGR03919">
    <property type="entry name" value="T7SS_EccB"/>
    <property type="match status" value="1"/>
</dbReference>
<comment type="similarity">
    <text evidence="2">Belongs to the EccB family.</text>
</comment>
<evidence type="ECO:0000256" key="5">
    <source>
        <dbReference type="ARBA" id="ARBA00022741"/>
    </source>
</evidence>
<organism evidence="11 12">
    <name type="scientific">Sphaerisporangium rufum</name>
    <dbReference type="NCBI Taxonomy" id="1381558"/>
    <lineage>
        <taxon>Bacteria</taxon>
        <taxon>Bacillati</taxon>
        <taxon>Actinomycetota</taxon>
        <taxon>Actinomycetes</taxon>
        <taxon>Streptosporangiales</taxon>
        <taxon>Streptosporangiaceae</taxon>
        <taxon>Sphaerisporangium</taxon>
    </lineage>
</organism>
<keyword evidence="3" id="KW-1003">Cell membrane</keyword>
<reference evidence="11" key="1">
    <citation type="submission" date="2021-01" db="EMBL/GenBank/DDBJ databases">
        <title>Whole genome shotgun sequence of Sphaerisporangium rufum NBRC 109079.</title>
        <authorList>
            <person name="Komaki H."/>
            <person name="Tamura T."/>
        </authorList>
    </citation>
    <scope>NUCLEOTIDE SEQUENCE</scope>
    <source>
        <strain evidence="11">NBRC 109079</strain>
    </source>
</reference>
<evidence type="ECO:0000256" key="4">
    <source>
        <dbReference type="ARBA" id="ARBA00022692"/>
    </source>
</evidence>
<dbReference type="GO" id="GO:0016787">
    <property type="term" value="F:hydrolase activity"/>
    <property type="evidence" value="ECO:0007669"/>
    <property type="project" value="UniProtKB-KW"/>
</dbReference>
<dbReference type="AlphaFoldDB" id="A0A919R719"/>
<name>A0A919R719_9ACTN</name>
<dbReference type="RefSeq" id="WP_203985664.1">
    <property type="nucleotide sequence ID" value="NZ_BOOU01000046.1"/>
</dbReference>
<evidence type="ECO:0000256" key="8">
    <source>
        <dbReference type="ARBA" id="ARBA00022989"/>
    </source>
</evidence>
<gene>
    <name evidence="11" type="ORF">Sru01_33190</name>
</gene>
<keyword evidence="12" id="KW-1185">Reference proteome</keyword>
<keyword evidence="4 10" id="KW-0812">Transmembrane</keyword>
<dbReference type="Pfam" id="PF05108">
    <property type="entry name" value="T7SS_ESX1_EccB"/>
    <property type="match status" value="1"/>
</dbReference>
<keyword evidence="8 10" id="KW-1133">Transmembrane helix</keyword>
<dbReference type="Proteomes" id="UP000655287">
    <property type="component" value="Unassembled WGS sequence"/>
</dbReference>
<evidence type="ECO:0000256" key="7">
    <source>
        <dbReference type="ARBA" id="ARBA00022840"/>
    </source>
</evidence>
<dbReference type="PANTHER" id="PTHR40765:SF2">
    <property type="entry name" value="ESX-2 SECRETION SYSTEM ATPASE ECCB2"/>
    <property type="match status" value="1"/>
</dbReference>
<dbReference type="Gene3D" id="2.40.50.910">
    <property type="entry name" value="Type VII secretion system EccB, repeat 3 domain"/>
    <property type="match status" value="1"/>
</dbReference>
<evidence type="ECO:0000256" key="10">
    <source>
        <dbReference type="SAM" id="Phobius"/>
    </source>
</evidence>
<evidence type="ECO:0000256" key="1">
    <source>
        <dbReference type="ARBA" id="ARBA00004162"/>
    </source>
</evidence>
<keyword evidence="6" id="KW-0378">Hydrolase</keyword>
<sequence>MQTRRDLYQAHRLMTQRLGMALLQAEPDVPESPMRRHNVALFCGVLVAILVTAGFGIWGLLKPGGATSLTAPGTLIVEEESGAVYAYSEREKKLIPAANYVSGRLLLDTPEATVRTVSAASLTGFTRGTLVGIPGAPDSLPRREKLVHGPWSTCVAEAADAEGTRRPYVSLVGGTDVGGRPFGAEAMIADDGDQSWVILADRRMRVTDSGVRALTAERPRQIPATWLNALPIGPDFGPPAIPGRGRATRGPAGDASAVGRIYKSPSIAQGERPRWYVLLSDGLASITETQAALLLRDPASERAYGREPVAEIELDAARANAFPQSRTSLAAEGLPATMPKISTPDPAVPLCAVYSDTRSGSTRARLTLGSRIRIPVPADLGTAGQDHVDQVLLPPGGAALAGLLPGEGQLAAVRTYWLITDQGRRFALASADLVARLGYDAGDVAPVPAHLLHLIPEGPTLDPAAARKPVPVGVPEPPKP</sequence>
<dbReference type="InterPro" id="IPR044857">
    <property type="entry name" value="T7SS_EccB_R1"/>
</dbReference>
<dbReference type="GO" id="GO:0005886">
    <property type="term" value="C:plasma membrane"/>
    <property type="evidence" value="ECO:0007669"/>
    <property type="project" value="UniProtKB-SubCell"/>
</dbReference>
<keyword evidence="5" id="KW-0547">Nucleotide-binding</keyword>
<dbReference type="GO" id="GO:0005524">
    <property type="term" value="F:ATP binding"/>
    <property type="evidence" value="ECO:0007669"/>
    <property type="project" value="UniProtKB-KW"/>
</dbReference>
<comment type="caution">
    <text evidence="11">The sequence shown here is derived from an EMBL/GenBank/DDBJ whole genome shotgun (WGS) entry which is preliminary data.</text>
</comment>
<dbReference type="InterPro" id="IPR042485">
    <property type="entry name" value="T7SS_EccB_R3"/>
</dbReference>
<feature type="transmembrane region" description="Helical" evidence="10">
    <location>
        <begin position="39"/>
        <end position="61"/>
    </location>
</feature>
<dbReference type="Gene3D" id="3.30.2390.20">
    <property type="entry name" value="Type VII secretion system EccB, repeat 1 domain"/>
    <property type="match status" value="1"/>
</dbReference>
<evidence type="ECO:0000313" key="11">
    <source>
        <dbReference type="EMBL" id="GII78337.1"/>
    </source>
</evidence>
<keyword evidence="9 10" id="KW-0472">Membrane</keyword>
<evidence type="ECO:0000256" key="6">
    <source>
        <dbReference type="ARBA" id="ARBA00022801"/>
    </source>
</evidence>
<dbReference type="PANTHER" id="PTHR40765">
    <property type="entry name" value="ESX-2 SECRETION SYSTEM ATPASE ECCB2"/>
    <property type="match status" value="1"/>
</dbReference>
<protein>
    <submittedName>
        <fullName evidence="11">Type VII secretion protein EccB</fullName>
    </submittedName>
</protein>